<keyword evidence="5" id="KW-1185">Reference proteome</keyword>
<dbReference type="SUPFAM" id="SSF51735">
    <property type="entry name" value="NAD(P)-binding Rossmann-fold domains"/>
    <property type="match status" value="1"/>
</dbReference>
<evidence type="ECO:0000256" key="3">
    <source>
        <dbReference type="RuleBase" id="RU000363"/>
    </source>
</evidence>
<dbReference type="CDD" id="cd05374">
    <property type="entry name" value="17beta-HSD-like_SDR_c"/>
    <property type="match status" value="1"/>
</dbReference>
<dbReference type="PRINTS" id="PR00080">
    <property type="entry name" value="SDRFAMILY"/>
</dbReference>
<keyword evidence="2" id="KW-0560">Oxidoreductase</keyword>
<dbReference type="Pfam" id="PF00106">
    <property type="entry name" value="adh_short"/>
    <property type="match status" value="1"/>
</dbReference>
<name>A0ABW8WPA0_9CYAN</name>
<dbReference type="RefSeq" id="WP_202048622.1">
    <property type="nucleotide sequence ID" value="NZ_JBFQGM010000007.1"/>
</dbReference>
<comment type="caution">
    <text evidence="4">The sequence shown here is derived from an EMBL/GenBank/DDBJ whole genome shotgun (WGS) entry which is preliminary data.</text>
</comment>
<dbReference type="PRINTS" id="PR00081">
    <property type="entry name" value="GDHRDH"/>
</dbReference>
<proteinExistence type="inferred from homology"/>
<organism evidence="4 5">
    <name type="scientific">Scytonema tolypothrichoides VB-61278_2</name>
    <dbReference type="NCBI Taxonomy" id="3232314"/>
    <lineage>
        <taxon>Bacteria</taxon>
        <taxon>Bacillati</taxon>
        <taxon>Cyanobacteriota</taxon>
        <taxon>Cyanophyceae</taxon>
        <taxon>Nostocales</taxon>
        <taxon>Scytonemataceae</taxon>
        <taxon>Scytonema</taxon>
    </lineage>
</organism>
<gene>
    <name evidence="4" type="ORF">AB0759_19945</name>
</gene>
<dbReference type="PANTHER" id="PTHR44169">
    <property type="entry name" value="NADPH-DEPENDENT 1-ACYLDIHYDROXYACETONE PHOSPHATE REDUCTASE"/>
    <property type="match status" value="1"/>
</dbReference>
<dbReference type="InterPro" id="IPR036291">
    <property type="entry name" value="NAD(P)-bd_dom_sf"/>
</dbReference>
<protein>
    <submittedName>
        <fullName evidence="4">SDR family NAD(P)-dependent oxidoreductase</fullName>
    </submittedName>
</protein>
<dbReference type="PANTHER" id="PTHR44169:SF6">
    <property type="entry name" value="NADPH-DEPENDENT 1-ACYLDIHYDROXYACETONE PHOSPHATE REDUCTASE"/>
    <property type="match status" value="1"/>
</dbReference>
<dbReference type="Gene3D" id="3.40.50.720">
    <property type="entry name" value="NAD(P)-binding Rossmann-like Domain"/>
    <property type="match status" value="1"/>
</dbReference>
<evidence type="ECO:0000313" key="5">
    <source>
        <dbReference type="Proteomes" id="UP001628874"/>
    </source>
</evidence>
<evidence type="ECO:0000256" key="2">
    <source>
        <dbReference type="ARBA" id="ARBA00023002"/>
    </source>
</evidence>
<dbReference type="InterPro" id="IPR002347">
    <property type="entry name" value="SDR_fam"/>
</dbReference>
<comment type="similarity">
    <text evidence="1 3">Belongs to the short-chain dehydrogenases/reductases (SDR) family.</text>
</comment>
<dbReference type="EMBL" id="JBFQGM010000007">
    <property type="protein sequence ID" value="MFL9462886.1"/>
    <property type="molecule type" value="Genomic_DNA"/>
</dbReference>
<reference evidence="4 5" key="1">
    <citation type="submission" date="2024-07" db="EMBL/GenBank/DDBJ databases">
        <authorList>
            <person name="Tripathy S."/>
        </authorList>
    </citation>
    <scope>NUCLEOTIDE SEQUENCE [LARGE SCALE GENOMIC DNA]</scope>
    <source>
        <strain evidence="4 5">VB-61278_2</strain>
    </source>
</reference>
<accession>A0ABW8WPA0</accession>
<evidence type="ECO:0000256" key="1">
    <source>
        <dbReference type="ARBA" id="ARBA00006484"/>
    </source>
</evidence>
<evidence type="ECO:0000313" key="4">
    <source>
        <dbReference type="EMBL" id="MFL9462886.1"/>
    </source>
</evidence>
<dbReference type="Proteomes" id="UP001628874">
    <property type="component" value="Unassembled WGS sequence"/>
</dbReference>
<sequence length="301" mass="32991">MMTTQRGVALVTGASSGIGEMTAIALKSAGFITYATARNPQSLSNLAVKGCHVLQLDITDEASMLAAVRSIEARHGGVSVLINNAGYNQIGPLEELTMDDVRRQFETNVFGLLRMCQLVLPGMRSQGYGRIINVGSIGGTFTTPGNGAYHASKYAVESFTDALRCEVKPFGVDIVLIQPTGVRTPFVEKLYSLMPQTGDDSPYAAFKRNMEAQVQQMFAENAWGILTPEDVAKVIVQAVLVRRPQTRYKVGLGGKIFFWMRRLLSDRAWDAMMARMFPMGEVSRSKNRSKAARICDFSAMN</sequence>